<dbReference type="GO" id="GO:0000725">
    <property type="term" value="P:recombinational repair"/>
    <property type="evidence" value="ECO:0007669"/>
    <property type="project" value="TreeGrafter"/>
</dbReference>
<reference evidence="18" key="2">
    <citation type="submission" date="2022-06" db="EMBL/GenBank/DDBJ databases">
        <title>Thermospira aquatica gen. nov., sp. nov.</title>
        <authorList>
            <person name="Ben Ali Gam Z."/>
            <person name="Labat M."/>
        </authorList>
    </citation>
    <scope>NUCLEOTIDE SEQUENCE</scope>
    <source>
        <strain evidence="18">F1F22</strain>
    </source>
</reference>
<dbReference type="Pfam" id="PF13361">
    <property type="entry name" value="UvrD_C"/>
    <property type="match status" value="2"/>
</dbReference>
<keyword evidence="3" id="KW-0227">DNA damage</keyword>
<dbReference type="KEGG" id="taqu:KDW03_03790"/>
<dbReference type="PANTHER" id="PTHR11070:SF67">
    <property type="entry name" value="DNA 3'-5' HELICASE"/>
    <property type="match status" value="1"/>
</dbReference>
<keyword evidence="19" id="KW-1185">Reference proteome</keyword>
<dbReference type="Gene3D" id="1.10.3170.10">
    <property type="entry name" value="Recbcd, chain B, domain 2"/>
    <property type="match status" value="1"/>
</dbReference>
<evidence type="ECO:0000256" key="3">
    <source>
        <dbReference type="ARBA" id="ARBA00022763"/>
    </source>
</evidence>
<evidence type="ECO:0000259" key="16">
    <source>
        <dbReference type="PROSITE" id="PS51198"/>
    </source>
</evidence>
<dbReference type="PROSITE" id="PS51198">
    <property type="entry name" value="UVRD_HELICASE_ATP_BIND"/>
    <property type="match status" value="1"/>
</dbReference>
<dbReference type="AlphaFoldDB" id="A0AAX3BF88"/>
<evidence type="ECO:0000256" key="9">
    <source>
        <dbReference type="ARBA" id="ARBA00023204"/>
    </source>
</evidence>
<evidence type="ECO:0000256" key="11">
    <source>
        <dbReference type="ARBA" id="ARBA00034617"/>
    </source>
</evidence>
<evidence type="ECO:0000313" key="19">
    <source>
        <dbReference type="Proteomes" id="UP001056539"/>
    </source>
</evidence>
<evidence type="ECO:0000256" key="6">
    <source>
        <dbReference type="ARBA" id="ARBA00022839"/>
    </source>
</evidence>
<keyword evidence="15" id="KW-0175">Coiled coil</keyword>
<feature type="domain" description="UvrD-like helicase ATP-binding" evidence="16">
    <location>
        <begin position="1"/>
        <end position="460"/>
    </location>
</feature>
<dbReference type="RefSeq" id="WP_271436065.1">
    <property type="nucleotide sequence ID" value="NZ_CP073355.1"/>
</dbReference>
<dbReference type="GO" id="GO:0005829">
    <property type="term" value="C:cytosol"/>
    <property type="evidence" value="ECO:0007669"/>
    <property type="project" value="TreeGrafter"/>
</dbReference>
<reference evidence="18" key="1">
    <citation type="submission" date="2021-04" db="EMBL/GenBank/DDBJ databases">
        <authorList>
            <person name="Postec A."/>
        </authorList>
    </citation>
    <scope>NUCLEOTIDE SEQUENCE</scope>
    <source>
        <strain evidence="18">F1F22</strain>
    </source>
</reference>
<evidence type="ECO:0000256" key="13">
    <source>
        <dbReference type="ARBA" id="ARBA00048988"/>
    </source>
</evidence>
<gene>
    <name evidence="18" type="ORF">KDW03_03790</name>
</gene>
<dbReference type="GO" id="GO:0004527">
    <property type="term" value="F:exonuclease activity"/>
    <property type="evidence" value="ECO:0007669"/>
    <property type="project" value="UniProtKB-KW"/>
</dbReference>
<evidence type="ECO:0000256" key="2">
    <source>
        <dbReference type="ARBA" id="ARBA00022741"/>
    </source>
</evidence>
<evidence type="ECO:0000256" key="5">
    <source>
        <dbReference type="ARBA" id="ARBA00022806"/>
    </source>
</evidence>
<keyword evidence="6" id="KW-0269">Exonuclease</keyword>
<evidence type="ECO:0000256" key="10">
    <source>
        <dbReference type="ARBA" id="ARBA00023235"/>
    </source>
</evidence>
<dbReference type="GO" id="GO:0043138">
    <property type="term" value="F:3'-5' DNA helicase activity"/>
    <property type="evidence" value="ECO:0007669"/>
    <property type="project" value="UniProtKB-EC"/>
</dbReference>
<dbReference type="Proteomes" id="UP001056539">
    <property type="component" value="Chromosome"/>
</dbReference>
<evidence type="ECO:0000256" key="4">
    <source>
        <dbReference type="ARBA" id="ARBA00022801"/>
    </source>
</evidence>
<keyword evidence="10" id="KW-0413">Isomerase</keyword>
<proteinExistence type="predicted"/>
<comment type="catalytic activity">
    <reaction evidence="11">
        <text>Couples ATP hydrolysis with the unwinding of duplex DNA by translocating in the 3'-5' direction.</text>
        <dbReference type="EC" id="5.6.2.4"/>
    </reaction>
</comment>
<comment type="catalytic activity">
    <reaction evidence="13">
        <text>ATP + H2O = ADP + phosphate + H(+)</text>
        <dbReference type="Rhea" id="RHEA:13065"/>
        <dbReference type="ChEBI" id="CHEBI:15377"/>
        <dbReference type="ChEBI" id="CHEBI:15378"/>
        <dbReference type="ChEBI" id="CHEBI:30616"/>
        <dbReference type="ChEBI" id="CHEBI:43474"/>
        <dbReference type="ChEBI" id="CHEBI:456216"/>
        <dbReference type="EC" id="5.6.2.4"/>
    </reaction>
</comment>
<evidence type="ECO:0000259" key="17">
    <source>
        <dbReference type="PROSITE" id="PS51217"/>
    </source>
</evidence>
<dbReference type="PANTHER" id="PTHR11070">
    <property type="entry name" value="UVRD / RECB / PCRA DNA HELICASE FAMILY MEMBER"/>
    <property type="match status" value="1"/>
</dbReference>
<feature type="domain" description="UvrD-like helicase C-terminal" evidence="17">
    <location>
        <begin position="509"/>
        <end position="779"/>
    </location>
</feature>
<protein>
    <recommendedName>
        <fullName evidence="12">DNA 3'-5' helicase</fullName>
        <ecNumber evidence="12">5.6.2.4</ecNumber>
    </recommendedName>
</protein>
<feature type="coiled-coil region" evidence="15">
    <location>
        <begin position="211"/>
        <end position="246"/>
    </location>
</feature>
<name>A0AAX3BF88_9SPIR</name>
<dbReference type="PROSITE" id="PS51217">
    <property type="entry name" value="UVRD_HELICASE_CTER"/>
    <property type="match status" value="1"/>
</dbReference>
<evidence type="ECO:0000256" key="8">
    <source>
        <dbReference type="ARBA" id="ARBA00023125"/>
    </source>
</evidence>
<dbReference type="InterPro" id="IPR000212">
    <property type="entry name" value="DNA_helicase_UvrD/REP"/>
</dbReference>
<dbReference type="Gene3D" id="3.90.320.10">
    <property type="match status" value="1"/>
</dbReference>
<keyword evidence="7 14" id="KW-0067">ATP-binding</keyword>
<keyword evidence="9" id="KW-0234">DNA repair</keyword>
<evidence type="ECO:0000256" key="7">
    <source>
        <dbReference type="ARBA" id="ARBA00022840"/>
    </source>
</evidence>
<sequence>MPLTLYEASAGSGKTYTIVKEYLAVLFNAYDPSHPENLERSLRATLAITFTNKAAAEMKERVLHALKRLSEGDHTLYPEFWQNYPHLSEMAYAILTFLLHHYQWFTITTIDSFIQKLSRSIAFELDIPLAFQTLLDKSSLFKDILNDILEQFGQDTTITMLLEDFITTQLSHQSSLSLELQLLNQATTIYQEKNYNPLLPVLEEINQTPFYHEVKKNYHALQNQIQQEARQILQKMQQENIEKENILYKGAGNVSFIEKLAKGNIEEVNHESSRLYTWTNKKTPNHLLKKIVPFFETYVAPFLKKYHIHPDNGINDMVRYYAYNALIDHLFSLTLMNIFQKELQKKIRIHQLIPIEEFTRRLHDKISKQNAIPYLYMRLGETYRYFFIDEFQDTSRLQWENLLPLIEEALSQNGHTYLVGDPKQSIYRWRNGDVRIMLQDVRRQFPNFTHTSLDTNYRSYKTIVEFVNTFFSSLVTYIKNKTSSSSTSSTSLFLTSYTNITQKYKDQSEGMVSLDFEFVSSEKTTFQSNEPITSDEESPIPIIEEDDIDIEEETETEEEKLTQEWCIYKIKKCLESGYRYQDIAILVRTNKHASFIAEGLLKENIPFISGEALFVANSPAIQLLIASMNLLLRPTEKQHLITFLELTAFLFEQPLEQTSLENLFSSLSSSLEDLQNQLNSEHPVFQKAYSLIHDRLFLFTLSLYDLTEELIRRLHLHTLQSQYIFLAKFLDTIQEFSLQSRGSLADFLEEWEKLAQNLTLDPDESADAVRILTVHKAKGLEFPVVLFPILPQKKPSNVDIVGNLPLNTLPELSENASQWKWLYKHKKNLSYVPELKTIYEEEKDLSLLDEINILYVAFTRPKEVFCAYIPLRIIKNKSKFQDFSQGWETCLQQDLETFLEKNALSEKIGHLILFLLSQQTKPTSLHAYSLSYQQGSWPQKTPSSTSNKNIHANIMLFPSTSWQKKLRVRQHEAEIHLLFHETQRIHREEGIILHELLSHVFSEEDIPEIVENYAIHLPGNLTPEAKSDLIKVLSGIWHIFSSRGWTENYRIYNEETLLTPQGLIRPDKIFLNNDRSHAVIIDYKSGLQTEEQNEQTIIKRYSPQLNAYCRAIASMGYSHVEGYILFVTNQKIFQVVSL</sequence>
<dbReference type="InterPro" id="IPR014017">
    <property type="entry name" value="DNA_helicase_UvrD-like_C"/>
</dbReference>
<dbReference type="GO" id="GO:0003677">
    <property type="term" value="F:DNA binding"/>
    <property type="evidence" value="ECO:0007669"/>
    <property type="project" value="UniProtKB-KW"/>
</dbReference>
<dbReference type="Gene3D" id="3.40.50.300">
    <property type="entry name" value="P-loop containing nucleotide triphosphate hydrolases"/>
    <property type="match status" value="3"/>
</dbReference>
<evidence type="ECO:0000256" key="12">
    <source>
        <dbReference type="ARBA" id="ARBA00034808"/>
    </source>
</evidence>
<keyword evidence="1" id="KW-0540">Nuclease</keyword>
<dbReference type="GO" id="GO:0005524">
    <property type="term" value="F:ATP binding"/>
    <property type="evidence" value="ECO:0007669"/>
    <property type="project" value="UniProtKB-UniRule"/>
</dbReference>
<keyword evidence="8" id="KW-0238">DNA-binding</keyword>
<dbReference type="InterPro" id="IPR027417">
    <property type="entry name" value="P-loop_NTPase"/>
</dbReference>
<dbReference type="EMBL" id="CP073355">
    <property type="protein sequence ID" value="URA10935.1"/>
    <property type="molecule type" value="Genomic_DNA"/>
</dbReference>
<dbReference type="EC" id="5.6.2.4" evidence="12"/>
<organism evidence="18 19">
    <name type="scientific">Thermospira aquatica</name>
    <dbReference type="NCBI Taxonomy" id="2828656"/>
    <lineage>
        <taxon>Bacteria</taxon>
        <taxon>Pseudomonadati</taxon>
        <taxon>Spirochaetota</taxon>
        <taxon>Spirochaetia</taxon>
        <taxon>Brevinematales</taxon>
        <taxon>Thermospiraceae</taxon>
        <taxon>Thermospira</taxon>
    </lineage>
</organism>
<feature type="binding site" evidence="14">
    <location>
        <begin position="8"/>
        <end position="15"/>
    </location>
    <ligand>
        <name>ATP</name>
        <dbReference type="ChEBI" id="CHEBI:30616"/>
    </ligand>
</feature>
<dbReference type="InterPro" id="IPR014016">
    <property type="entry name" value="UvrD-like_ATP-bd"/>
</dbReference>
<keyword evidence="5 14" id="KW-0347">Helicase</keyword>
<keyword evidence="2 14" id="KW-0547">Nucleotide-binding</keyword>
<dbReference type="Pfam" id="PF00580">
    <property type="entry name" value="UvrD-helicase"/>
    <property type="match status" value="1"/>
</dbReference>
<keyword evidence="4 14" id="KW-0378">Hydrolase</keyword>
<dbReference type="InterPro" id="IPR011604">
    <property type="entry name" value="PDDEXK-like_dom_sf"/>
</dbReference>
<evidence type="ECO:0000256" key="1">
    <source>
        <dbReference type="ARBA" id="ARBA00022722"/>
    </source>
</evidence>
<evidence type="ECO:0000313" key="18">
    <source>
        <dbReference type="EMBL" id="URA10935.1"/>
    </source>
</evidence>
<evidence type="ECO:0000256" key="15">
    <source>
        <dbReference type="SAM" id="Coils"/>
    </source>
</evidence>
<dbReference type="SUPFAM" id="SSF52540">
    <property type="entry name" value="P-loop containing nucleoside triphosphate hydrolases"/>
    <property type="match status" value="1"/>
</dbReference>
<accession>A0AAX3BF88</accession>
<evidence type="ECO:0000256" key="14">
    <source>
        <dbReference type="PROSITE-ProRule" id="PRU00560"/>
    </source>
</evidence>